<reference evidence="1 2" key="1">
    <citation type="submission" date="2019-04" db="EMBL/GenBank/DDBJ databases">
        <title>Fungal friends and foes A comparative genomics study of 23 Aspergillus species from section Flavi.</title>
        <authorList>
            <consortium name="DOE Joint Genome Institute"/>
            <person name="Kjaerbolling I."/>
            <person name="Vesth T.C."/>
            <person name="Frisvad J.C."/>
            <person name="Nybo J.L."/>
            <person name="Theobald S."/>
            <person name="Kildgaard S."/>
            <person name="Petersen T.I."/>
            <person name="Kuo A."/>
            <person name="Sato A."/>
            <person name="Lyhne E.K."/>
            <person name="Kogle M.E."/>
            <person name="Wiebenga A."/>
            <person name="Kun R.S."/>
            <person name="Lubbers R.J."/>
            <person name="Makela M.R."/>
            <person name="Barry K."/>
            <person name="Chovatia M."/>
            <person name="Clum A."/>
            <person name="Daum C."/>
            <person name="Haridas S."/>
            <person name="He G."/>
            <person name="LaButti K."/>
            <person name="Lipzen A."/>
            <person name="Mondo S."/>
            <person name="Pangilinan J."/>
            <person name="Riley R."/>
            <person name="Salamov A."/>
            <person name="Simmons B.A."/>
            <person name="Magnuson J.K."/>
            <person name="Henrissat B."/>
            <person name="Mortensen U.H."/>
            <person name="Larsen T.O."/>
            <person name="De vries R.P."/>
            <person name="Grigoriev I.V."/>
            <person name="Machida M."/>
            <person name="Baker S.E."/>
            <person name="Andersen M.R."/>
        </authorList>
    </citation>
    <scope>NUCLEOTIDE SEQUENCE [LARGE SCALE GENOMIC DNA]</scope>
    <source>
        <strain evidence="1 2">CBS 117618</strain>
    </source>
</reference>
<keyword evidence="2" id="KW-1185">Reference proteome</keyword>
<sequence length="109" mass="12121">MNFFRAIAIAARPDEPWSITSDYNSVLLSYQGQPPGESVQWLDILLTWVVKHDREEEVPKCESALEISINPQAARATLGFSEDFILIQSLLCAPSILSSSHSSLLSVSW</sequence>
<evidence type="ECO:0000313" key="1">
    <source>
        <dbReference type="EMBL" id="KAB8198912.1"/>
    </source>
</evidence>
<organism evidence="1 2">
    <name type="scientific">Aspergillus parasiticus</name>
    <dbReference type="NCBI Taxonomy" id="5067"/>
    <lineage>
        <taxon>Eukaryota</taxon>
        <taxon>Fungi</taxon>
        <taxon>Dikarya</taxon>
        <taxon>Ascomycota</taxon>
        <taxon>Pezizomycotina</taxon>
        <taxon>Eurotiomycetes</taxon>
        <taxon>Eurotiomycetidae</taxon>
        <taxon>Eurotiales</taxon>
        <taxon>Aspergillaceae</taxon>
        <taxon>Aspergillus</taxon>
        <taxon>Aspergillus subgen. Circumdati</taxon>
    </lineage>
</organism>
<proteinExistence type="predicted"/>
<dbReference type="Proteomes" id="UP000326532">
    <property type="component" value="Unassembled WGS sequence"/>
</dbReference>
<protein>
    <submittedName>
        <fullName evidence="1">Uncharacterized protein</fullName>
    </submittedName>
</protein>
<dbReference type="EMBL" id="ML735117">
    <property type="protein sequence ID" value="KAB8198912.1"/>
    <property type="molecule type" value="Genomic_DNA"/>
</dbReference>
<dbReference type="VEuPathDB" id="FungiDB:BDV34DRAFT_207911"/>
<gene>
    <name evidence="1" type="ORF">BDV34DRAFT_207911</name>
</gene>
<dbReference type="AlphaFoldDB" id="A0A5N6D128"/>
<evidence type="ECO:0000313" key="2">
    <source>
        <dbReference type="Proteomes" id="UP000326532"/>
    </source>
</evidence>
<name>A0A5N6D128_ASPPA</name>
<accession>A0A5N6D128</accession>